<feature type="compositionally biased region" description="Low complexity" evidence="4">
    <location>
        <begin position="2006"/>
        <end position="2018"/>
    </location>
</feature>
<evidence type="ECO:0000313" key="11">
    <source>
        <dbReference type="Proteomes" id="UP001519460"/>
    </source>
</evidence>
<keyword evidence="2" id="KW-0813">Transport</keyword>
<evidence type="ECO:0000256" key="2">
    <source>
        <dbReference type="ARBA" id="ARBA00022448"/>
    </source>
</evidence>
<evidence type="ECO:0000259" key="9">
    <source>
        <dbReference type="Pfam" id="PF25431"/>
    </source>
</evidence>
<feature type="compositionally biased region" description="Basic residues" evidence="4">
    <location>
        <begin position="2022"/>
        <end position="2031"/>
    </location>
</feature>
<feature type="domain" description="Chorein N-terminal" evidence="5">
    <location>
        <begin position="662"/>
        <end position="886"/>
    </location>
</feature>
<sequence length="3541" mass="398197">MPPKKKPRVEKGQRLLFPLFAARVEEHHENSTAQEENQSTEMETSPRGEDASVEVGSVDRPTTENLDNKQGRTVRKFVPGWKQQFPWIVFDEAKQLMLCEKCCKAGKTNSFTEGCSNFRKSALTEHEDTNDHKFSQSVPAMQKNNEEVQVRILTRQEKGATVAVKAAYWLVKENLPLKKFRSLMEHLREQDVPHIRDLQLSEDTQYDSPRSATEFLTAMSDIIRRKISDQIQNSDTLTVLLDESTDRANKKRLAIIVKTVDSAMQPFTHYLTNVQIGDGTGETMATKLKEELFRFGVADLTKLYGLGTDGATAMTGQSKGLTGLLKQENPAIVNVHCIAHRLALCTSQAAQGIPAMNEYVETITSLFYYFKGSAYSIEAPEKAKKKKRSSGWFSSWFASDDEEDIEVETESKDWLDKLTDEERESMFRAIGYDHNSNITGYPRERVQTPQNKESPTVYRVQTPQSKESPTVYRVQTPQNKESPTVYRVQTPQSKESPTVYKVQTRQNRESPTVYRVQTPQNKESPTVYRVQTRQNKESPTVYRVQTPQSKESPTVYRVQTPQNKESPTVYRVQTRQNKESPTVYRVQTPQSKESPTVYRYVAHKIQLILKSCCVSLVNYSKKILQMLSCNTESFAIEGASIEHELIPILTSDIGVYAPSVNQVFTVDFETKPLYVEADYSLSLNVQPVEIVYDEHSLSEVSAFFQVPQGNLDLKSTAVSALQEVAKYSRAGLQYAIQQHTTIHIALNMRSPYIVIPEFGTLHRGGNVLIVDFGTLRIESELQPKDVSLEDATMSEIESRLYDQFNITVKDVKVLLADSGDDWHTAQILPVSEFHVLPSVQLLLTFFNAVKPDYKQLPRQKFEARMPTLEVNISDKRLLLLMSFLRNFPIPASTSMATIGDDVVDGMPAIAPIFAFDPLEAQLEPDVKALRDIKRSVLGRPLVEKSGLQASTSPSSKPPGRPSAGEDVFLSASDHSDEDVDHFGEDLHIKAVDDNTSHSNTVNILLRMSLNEFVVNMSKVMDKQERPYLMLRVDRLRIDSAVTEYGYASHATLGGIQLVDKIHVGSSGEYMEVLRTETSSNLVSVMYRMVKPECPDFATEYGSMEHAMKIKFHALTALFDQASLMYLNAFVQGLISSVQNLDMKTSTSSVITASDVSTKDRSSLTERLTSITDEVDKMPPLSTKLNLTAELEDVTIRLCDSDNSLAQIQISGFESSVLVKLTRTIVRARLRYLSILDCSVGAIYPKILMIEDNSLFDLKFVKYNKGFESRRDNKKPGGAVDYSMRLRVGRLQTVYLGKFYWELMRFFEPFVNKELTEAAKLAAVETVQKQVEDIQTQNLRISLNLDLQTPTILVPRHSKSIDILMVQLGDLSVRNSFNFTNVPPDMRQEWNHIYLNLNRIQVESVRLNLAEDVCEVLHTVLEPISFKSDVRIAMKPIYSDIRMDISGHLEKVKVVFLTLETTTALESRHDSVESEQKTAVNVLLRFDGLSAILFEEKEWVPSPAVNILQKDLQLFFGLLNENLNEGSPPPSPGLYESPTIQNLEAQASVETETTTALESRHDSVESEQKTAVNVLLRFDGLSAILFEEKETDDGKSTKTSLCLVDVEKLNVNAVHHSDGDLKVNFSLQTITVDDTRLDSTLAIRRILYCAQKRKTSDEFPLVSLIYKVSSDGNQKADLMVEKLRINVHIPLMLILLDFFKSSFDTGTLDTTDMPSAPQPTLPPNTASSAAVASTSFNVYGSLKQPEIVLFADPTSANSRVFMIHSDVAFEYRADAEQQVLWSKVSNLQVVSCETAQATSTNASVVMPPCAVEFRQTYNIEKGLREMTASLTTVKQNGSPTDKRNTEDSGNLWGISKVTSERWLRDRPDYGHMRAVLRPPDAPSEILKVDVKEVCAYFEVVNLDHHVPILLLRTSLEATLKDWSKKLHLESELHLDMMFYNEKLSTWEPLIEPVMEKEGVYRPWEVLIKVVQAKSFPMMCMYEDHDLDVTDGLETEVQQMMHRARVKSSSSETDTDSSTDMTVIRHKSLRRVRHGSDRSHDSVSHHSSVQGESDSEPEGFIHNITNKLGSIFSSDSSDADISETDDNDDIADPALDKPVFITSRGPVDVSAGLVGTDEVDGVAEPESDDEGVDTCLYVMVDSMDRLQLNVTPQGVTVLQDVAEALTNPSSSALRSVRDKPSFEIENKLGVHSYVTLHPDVKIHEDHLKHVTVHRSGDENSVHPVSYEDDIEILPEEDTSTAAEFPGGMGFVKRVLGDAGHTLISAGAFVFDDDDDYLSGQQLDIHRLRLQVDGFEQLPSLLHKRACRRILPLAPSKNGTRYCVVLDIDMWHGRKVIRILSPLQLVNNMTMAVDVFCKTEDLKRFRATQHLASANEFSKLATVNPHDSYSLPLFVAYHCPLYLKPADLDYELTYNAVWWQEMLLGKEKAKHFLCLSTQEEKKSFNFQVLCKEGEALKPHQVLPKTVPYYVITLHPPVTLHNYLPYDLQFSLQMTDYLGCDWAGTLDVSPDLEEFKAIPMETDIDEENVNKHLSLSIHADHNGGLDLHIYTPYWVVNKTQLPLQLRGSMTDTVLECGSSSNPVLFRYKKHKRKKAKLRVYDSRWSQSFSMDTVGSSGVVVCHDKERGRKYMFMVQSQMSRLRLTKIITVLPFFLVINQSTRKLRYMEENEHDLWFDIGKGECQPFWPVTETFNMFLKYEGSNVSSQHFPIKTPHTTVLRMDRGSAMCVEVTGGTDSPITITFTNYTTGDAPVRVENLCEDVFIKIHQKNQSQVTLLSPNQRVLYTWDEPSAERTIMWNVYGRKKPSYPAFITKDGSGEVRLRVQSLKTSTSFDLTDAPDSPESSGEDESGDEVDGLLSRPDKALVGKTRFDKMIIYWVSFLDGLQRVLLFAQDERIASAIRRVNEGELTSLAAFLSLNGVLVSVINAAYQEVALLGVCSTPALWEVEIAKASLHEQIEADLVKMQMSKPFLGSLRRTYHPGIWVQYSRSPHHTAVHARVQRLQIDNQLNDAYFPTVLSPAPLPSYVIKRRGPKPFIELGLMRRTVPESNVDTVRYLKVLVQEFNIRLDKGFLLSVADIFATLQKDDPESWQLHTDLLLAQRSLIEAASIMVASRPQKIYFEYLHLSPLKLRVSFSLNGTPHIQNSKPTTFKADVIDFFLTSVGATLTEITDVELRMAYFQQKGVLLSAGQLLSRIQSHYTQQALQQAYVLILGLDVLGNPYGLVRDFTQGLGDFFYEPFLGSVQGSDQFAEGLARGVHSLMGNTVGGAAGSVALVTGSIGNALAVLSFDEDYQKKRRTRMQQQPRHLPASLVQAGRSLVVGVGLGFSGLVLDPVKGAHEDGVEGFFKGVGKGILGLLTKPAGGVIDMVSMAFDGLRRTAEMEGGVAAKLRLPRFINPNIGLRPYSEYKAAGQRLLKSLKKGEISQNDMYLAHAPLSKEERADILLITNNSLPPQTKARSQKFRKHIILLERCRFWGNWDVEWMIDVDAVLGIPAIHEGKLIFKVKQDESGLNLFTGGEQEVSSPCPDILAWLQRQVELIITQHQQ</sequence>
<evidence type="ECO:0000259" key="8">
    <source>
        <dbReference type="Pfam" id="PF25037"/>
    </source>
</evidence>
<dbReference type="Pfam" id="PF25033">
    <property type="entry name" value="VPS13_M"/>
    <property type="match status" value="1"/>
</dbReference>
<dbReference type="Proteomes" id="UP001519460">
    <property type="component" value="Unassembled WGS sequence"/>
</dbReference>
<keyword evidence="3" id="KW-0445">Lipid transport</keyword>
<protein>
    <submittedName>
        <fullName evidence="10">Uncharacterized protein</fullName>
    </submittedName>
</protein>
<dbReference type="InterPro" id="IPR056748">
    <property type="entry name" value="VPS13-like_C"/>
</dbReference>
<evidence type="ECO:0000256" key="1">
    <source>
        <dbReference type="ARBA" id="ARBA00006545"/>
    </source>
</evidence>
<feature type="compositionally biased region" description="Acidic residues" evidence="4">
    <location>
        <begin position="2075"/>
        <end position="2089"/>
    </location>
</feature>
<feature type="compositionally biased region" description="Basic and acidic residues" evidence="4">
    <location>
        <begin position="2032"/>
        <end position="2042"/>
    </location>
</feature>
<feature type="domain" description="Intermembrane lipid transfer protein VPS13-like C-terminal" evidence="8">
    <location>
        <begin position="3385"/>
        <end position="3503"/>
    </location>
</feature>
<dbReference type="InterPro" id="IPR012337">
    <property type="entry name" value="RNaseH-like_sf"/>
</dbReference>
<feature type="domain" description="VPS13-like middle region" evidence="6">
    <location>
        <begin position="1197"/>
        <end position="1810"/>
    </location>
</feature>
<comment type="caution">
    <text evidence="10">The sequence shown here is derived from an EMBL/GenBank/DDBJ whole genome shotgun (WGS) entry which is preliminary data.</text>
</comment>
<dbReference type="InterPro" id="IPR026847">
    <property type="entry name" value="VPS13"/>
</dbReference>
<dbReference type="PANTHER" id="PTHR16166">
    <property type="entry name" value="VACUOLAR PROTEIN SORTING-ASSOCIATED PROTEIN VPS13"/>
    <property type="match status" value="1"/>
</dbReference>
<feature type="region of interest" description="Disordered" evidence="4">
    <location>
        <begin position="2826"/>
        <end position="2851"/>
    </location>
</feature>
<dbReference type="Pfam" id="PF25036">
    <property type="entry name" value="VPS13_VAB"/>
    <property type="match status" value="2"/>
</dbReference>
<name>A0ABD0KY65_9CAEN</name>
<evidence type="ECO:0000313" key="10">
    <source>
        <dbReference type="EMBL" id="KAK7492082.1"/>
    </source>
</evidence>
<evidence type="ECO:0000256" key="4">
    <source>
        <dbReference type="SAM" id="MobiDB-lite"/>
    </source>
</evidence>
<proteinExistence type="inferred from homology"/>
<dbReference type="PANTHER" id="PTHR16166:SF146">
    <property type="entry name" value="VACUOLAR PROTEIN SORTING-ASSOCIATED PROTEIN 13A-LIKE ISOFORM X1"/>
    <property type="match status" value="1"/>
</dbReference>
<feature type="region of interest" description="Disordered" evidence="4">
    <location>
        <begin position="1999"/>
        <end position="2058"/>
    </location>
</feature>
<dbReference type="Pfam" id="PF25037">
    <property type="entry name" value="VPS13_C"/>
    <property type="match status" value="1"/>
</dbReference>
<keyword evidence="11" id="KW-1185">Reference proteome</keyword>
<evidence type="ECO:0000256" key="3">
    <source>
        <dbReference type="ARBA" id="ARBA00023055"/>
    </source>
</evidence>
<feature type="region of interest" description="Disordered" evidence="4">
    <location>
        <begin position="943"/>
        <end position="968"/>
    </location>
</feature>
<evidence type="ECO:0000259" key="5">
    <source>
        <dbReference type="Pfam" id="PF12624"/>
    </source>
</evidence>
<evidence type="ECO:0000259" key="7">
    <source>
        <dbReference type="Pfam" id="PF25036"/>
    </source>
</evidence>
<reference evidence="10 11" key="1">
    <citation type="journal article" date="2023" name="Sci. Data">
        <title>Genome assembly of the Korean intertidal mud-creeper Batillaria attramentaria.</title>
        <authorList>
            <person name="Patra A.K."/>
            <person name="Ho P.T."/>
            <person name="Jun S."/>
            <person name="Lee S.J."/>
            <person name="Kim Y."/>
            <person name="Won Y.J."/>
        </authorList>
    </citation>
    <scope>NUCLEOTIDE SEQUENCE [LARGE SCALE GENOMIC DNA]</scope>
    <source>
        <strain evidence="10">Wonlab-2016</strain>
    </source>
</reference>
<dbReference type="Pfam" id="PF25431">
    <property type="entry name" value="zf-C17orf113"/>
    <property type="match status" value="1"/>
</dbReference>
<accession>A0ABD0KY65</accession>
<gene>
    <name evidence="10" type="ORF">BaRGS_00016746</name>
</gene>
<feature type="compositionally biased region" description="Acidic residues" evidence="4">
    <location>
        <begin position="2840"/>
        <end position="2850"/>
    </location>
</feature>
<feature type="compositionally biased region" description="Polar residues" evidence="4">
    <location>
        <begin position="31"/>
        <end position="43"/>
    </location>
</feature>
<evidence type="ECO:0000259" key="6">
    <source>
        <dbReference type="Pfam" id="PF25033"/>
    </source>
</evidence>
<feature type="domain" description="Vacuolar protein sorting-associated protein 13 VPS13 adaptor binding" evidence="7">
    <location>
        <begin position="2282"/>
        <end position="2488"/>
    </location>
</feature>
<feature type="region of interest" description="Disordered" evidence="4">
    <location>
        <begin position="2072"/>
        <end position="2092"/>
    </location>
</feature>
<feature type="domain" description="C17orf113 probable zinc finger" evidence="9">
    <location>
        <begin position="85"/>
        <end position="136"/>
    </location>
</feature>
<feature type="region of interest" description="Disordered" evidence="4">
    <location>
        <begin position="437"/>
        <end position="515"/>
    </location>
</feature>
<dbReference type="Pfam" id="PF12624">
    <property type="entry name" value="VPS13_N"/>
    <property type="match status" value="1"/>
</dbReference>
<dbReference type="EMBL" id="JACVVK020000107">
    <property type="protein sequence ID" value="KAK7492082.1"/>
    <property type="molecule type" value="Genomic_DNA"/>
</dbReference>
<organism evidence="10 11">
    <name type="scientific">Batillaria attramentaria</name>
    <dbReference type="NCBI Taxonomy" id="370345"/>
    <lineage>
        <taxon>Eukaryota</taxon>
        <taxon>Metazoa</taxon>
        <taxon>Spiralia</taxon>
        <taxon>Lophotrochozoa</taxon>
        <taxon>Mollusca</taxon>
        <taxon>Gastropoda</taxon>
        <taxon>Caenogastropoda</taxon>
        <taxon>Sorbeoconcha</taxon>
        <taxon>Cerithioidea</taxon>
        <taxon>Batillariidae</taxon>
        <taxon>Batillaria</taxon>
    </lineage>
</organism>
<dbReference type="GO" id="GO:0006869">
    <property type="term" value="P:lipid transport"/>
    <property type="evidence" value="ECO:0007669"/>
    <property type="project" value="UniProtKB-KW"/>
</dbReference>
<feature type="region of interest" description="Disordered" evidence="4">
    <location>
        <begin position="25"/>
        <end position="67"/>
    </location>
</feature>
<dbReference type="InterPro" id="IPR057456">
    <property type="entry name" value="Znf_C17orf113"/>
</dbReference>
<dbReference type="InterPro" id="IPR056747">
    <property type="entry name" value="VPS13-like_M"/>
</dbReference>
<feature type="domain" description="Vacuolar protein sorting-associated protein 13 VPS13 adaptor binding" evidence="7">
    <location>
        <begin position="2522"/>
        <end position="2788"/>
    </location>
</feature>
<feature type="compositionally biased region" description="Polar residues" evidence="4">
    <location>
        <begin position="447"/>
        <end position="505"/>
    </location>
</feature>
<dbReference type="InterPro" id="IPR009543">
    <property type="entry name" value="VPS13_VAB"/>
</dbReference>
<comment type="similarity">
    <text evidence="1">Belongs to the VPS13 family.</text>
</comment>
<dbReference type="InterPro" id="IPR026854">
    <property type="entry name" value="VPS13_N"/>
</dbReference>
<dbReference type="SUPFAM" id="SSF53098">
    <property type="entry name" value="Ribonuclease H-like"/>
    <property type="match status" value="1"/>
</dbReference>